<sequence>MDHAFSEAFEATWPAADYAQAGGFRVGRGLGAGGRVSSARVTGDWQSGDIAGVEAICHGWNQPAIFRVDDANDGLVAALQQAGYRAVTPTVIMSAPIGALTDREIPPVTSFDIWPPLAIQREIWLAGNIGAERQAVMDRAPQLKTSILGRAEDRAAGAAFVAIAGQVAMIHAIEVLAPWRRRGLAGWMIRGAALWARDNGATRMGLAVTRGNHGAIAAYHGLGFQEIAGYSYFTR</sequence>
<dbReference type="InterPro" id="IPR016181">
    <property type="entry name" value="Acyl_CoA_acyltransferase"/>
</dbReference>
<dbReference type="Gene3D" id="3.40.630.30">
    <property type="match status" value="1"/>
</dbReference>
<dbReference type="CDD" id="cd04301">
    <property type="entry name" value="NAT_SF"/>
    <property type="match status" value="1"/>
</dbReference>
<gene>
    <name evidence="2" type="ORF">JHX87_16315</name>
</gene>
<dbReference type="EMBL" id="CP067136">
    <property type="protein sequence ID" value="WCR07006.1"/>
    <property type="molecule type" value="Genomic_DNA"/>
</dbReference>
<organism evidence="2 3">
    <name type="scientific">Paracoccus fistulariae</name>
    <dbReference type="NCBI Taxonomy" id="658446"/>
    <lineage>
        <taxon>Bacteria</taxon>
        <taxon>Pseudomonadati</taxon>
        <taxon>Pseudomonadota</taxon>
        <taxon>Alphaproteobacteria</taxon>
        <taxon>Rhodobacterales</taxon>
        <taxon>Paracoccaceae</taxon>
        <taxon>Paracoccus</taxon>
    </lineage>
</organism>
<dbReference type="RefSeq" id="WP_271883767.1">
    <property type="nucleotide sequence ID" value="NZ_CP067136.1"/>
</dbReference>
<dbReference type="SUPFAM" id="SSF55729">
    <property type="entry name" value="Acyl-CoA N-acyltransferases (Nat)"/>
    <property type="match status" value="1"/>
</dbReference>
<accession>A0ABY7SJ34</accession>
<name>A0ABY7SJ34_9RHOB</name>
<proteinExistence type="predicted"/>
<dbReference type="Pfam" id="PF00583">
    <property type="entry name" value="Acetyltransf_1"/>
    <property type="match status" value="1"/>
</dbReference>
<evidence type="ECO:0000259" key="1">
    <source>
        <dbReference type="PROSITE" id="PS51186"/>
    </source>
</evidence>
<reference evidence="2 3" key="1">
    <citation type="submission" date="2021-01" db="EMBL/GenBank/DDBJ databases">
        <title>Biogeographic distribution of Paracoccus.</title>
        <authorList>
            <person name="Hollensteiner J."/>
            <person name="Leineberger J."/>
            <person name="Brinkhoff T."/>
            <person name="Daniel R."/>
        </authorList>
    </citation>
    <scope>NUCLEOTIDE SEQUENCE [LARGE SCALE GENOMIC DNA]</scope>
    <source>
        <strain evidence="2 3">KCTC 22803</strain>
    </source>
</reference>
<dbReference type="PROSITE" id="PS51186">
    <property type="entry name" value="GNAT"/>
    <property type="match status" value="1"/>
</dbReference>
<feature type="domain" description="N-acetyltransferase" evidence="1">
    <location>
        <begin position="103"/>
        <end position="235"/>
    </location>
</feature>
<evidence type="ECO:0000313" key="2">
    <source>
        <dbReference type="EMBL" id="WCR07006.1"/>
    </source>
</evidence>
<dbReference type="Proteomes" id="UP001219349">
    <property type="component" value="Chromosome"/>
</dbReference>
<keyword evidence="3" id="KW-1185">Reference proteome</keyword>
<dbReference type="InterPro" id="IPR000182">
    <property type="entry name" value="GNAT_dom"/>
</dbReference>
<protein>
    <submittedName>
        <fullName evidence="2">GNAT family N-acetyltransferase</fullName>
    </submittedName>
</protein>
<evidence type="ECO:0000313" key="3">
    <source>
        <dbReference type="Proteomes" id="UP001219349"/>
    </source>
</evidence>